<accession>A0A6G4TYH6</accession>
<dbReference type="NCBIfam" id="NF002367">
    <property type="entry name" value="PRK01346.1-4"/>
    <property type="match status" value="1"/>
</dbReference>
<dbReference type="Pfam" id="PF17668">
    <property type="entry name" value="Acetyltransf_17"/>
    <property type="match status" value="1"/>
</dbReference>
<evidence type="ECO:0000256" key="4">
    <source>
        <dbReference type="HAMAP-Rule" id="MF_01812"/>
    </source>
</evidence>
<organism evidence="6 7">
    <name type="scientific">Streptomyces coryli</name>
    <dbReference type="NCBI Taxonomy" id="1128680"/>
    <lineage>
        <taxon>Bacteria</taxon>
        <taxon>Bacillati</taxon>
        <taxon>Actinomycetota</taxon>
        <taxon>Actinomycetes</taxon>
        <taxon>Kitasatosporales</taxon>
        <taxon>Streptomycetaceae</taxon>
        <taxon>Streptomyces</taxon>
    </lineage>
</organism>
<dbReference type="GO" id="GO:0034069">
    <property type="term" value="F:aminoglycoside N-acetyltransferase activity"/>
    <property type="evidence" value="ECO:0007669"/>
    <property type="project" value="TreeGrafter"/>
</dbReference>
<dbReference type="PANTHER" id="PTHR37817">
    <property type="entry name" value="N-ACETYLTRANSFERASE EIS"/>
    <property type="match status" value="1"/>
</dbReference>
<dbReference type="Proteomes" id="UP000481583">
    <property type="component" value="Unassembled WGS sequence"/>
</dbReference>
<feature type="domain" description="N-acetyltransferase" evidence="5">
    <location>
        <begin position="5"/>
        <end position="156"/>
    </location>
</feature>
<dbReference type="InterPro" id="IPR051554">
    <property type="entry name" value="Acetyltransferase_Eis"/>
</dbReference>
<dbReference type="InterPro" id="IPR022902">
    <property type="entry name" value="NAcTrfase_Eis"/>
</dbReference>
<dbReference type="GO" id="GO:0030649">
    <property type="term" value="P:aminoglycoside antibiotic catabolic process"/>
    <property type="evidence" value="ECO:0007669"/>
    <property type="project" value="TreeGrafter"/>
</dbReference>
<dbReference type="SUPFAM" id="SSF55718">
    <property type="entry name" value="SCP-like"/>
    <property type="match status" value="1"/>
</dbReference>
<dbReference type="InterPro" id="IPR036527">
    <property type="entry name" value="SCP2_sterol-bd_dom_sf"/>
</dbReference>
<reference evidence="6 7" key="1">
    <citation type="submission" date="2020-02" db="EMBL/GenBank/DDBJ databases">
        <title>Whole-genome analyses of novel actinobacteria.</title>
        <authorList>
            <person name="Sahin N."/>
        </authorList>
    </citation>
    <scope>NUCLEOTIDE SEQUENCE [LARGE SCALE GENOMIC DNA]</scope>
    <source>
        <strain evidence="6 7">A7024</strain>
    </source>
</reference>
<comment type="similarity">
    <text evidence="1 4">Belongs to the acetyltransferase Eis family.</text>
</comment>
<name>A0A6G4TYH6_9ACTN</name>
<dbReference type="FunFam" id="3.40.630.30:FF:000112">
    <property type="entry name" value="N-acetyltransferase Eis"/>
    <property type="match status" value="1"/>
</dbReference>
<dbReference type="Pfam" id="PF13530">
    <property type="entry name" value="SCP2_2"/>
    <property type="match status" value="1"/>
</dbReference>
<dbReference type="PANTHER" id="PTHR37817:SF1">
    <property type="entry name" value="N-ACETYLTRANSFERASE EIS"/>
    <property type="match status" value="1"/>
</dbReference>
<keyword evidence="3 4" id="KW-0012">Acyltransferase</keyword>
<gene>
    <name evidence="6" type="ORF">G5C51_09245</name>
</gene>
<feature type="active site" description="Proton acceptor; via carboxylate" evidence="4">
    <location>
        <position position="419"/>
    </location>
</feature>
<evidence type="ECO:0000256" key="2">
    <source>
        <dbReference type="ARBA" id="ARBA00022679"/>
    </source>
</evidence>
<evidence type="ECO:0000259" key="5">
    <source>
        <dbReference type="PROSITE" id="PS51186"/>
    </source>
</evidence>
<dbReference type="InterPro" id="IPR025559">
    <property type="entry name" value="Eis_dom"/>
</dbReference>
<protein>
    <submittedName>
        <fullName evidence="6">GNAT family N-acetyltransferase</fullName>
    </submittedName>
</protein>
<dbReference type="PROSITE" id="PS51186">
    <property type="entry name" value="GNAT"/>
    <property type="match status" value="1"/>
</dbReference>
<feature type="binding site" evidence="4">
    <location>
        <begin position="93"/>
        <end position="98"/>
    </location>
    <ligand>
        <name>acetyl-CoA</name>
        <dbReference type="ChEBI" id="CHEBI:57288"/>
    </ligand>
</feature>
<feature type="active site" description="Proton donor" evidence="4">
    <location>
        <position position="126"/>
    </location>
</feature>
<evidence type="ECO:0000313" key="6">
    <source>
        <dbReference type="EMBL" id="NGN64087.1"/>
    </source>
</evidence>
<keyword evidence="7" id="KW-1185">Reference proteome</keyword>
<dbReference type="Pfam" id="PF13527">
    <property type="entry name" value="Acetyltransf_9"/>
    <property type="match status" value="1"/>
</dbReference>
<evidence type="ECO:0000256" key="3">
    <source>
        <dbReference type="ARBA" id="ARBA00023315"/>
    </source>
</evidence>
<dbReference type="Gene3D" id="3.30.1050.10">
    <property type="entry name" value="SCP2 sterol-binding domain"/>
    <property type="match status" value="1"/>
</dbReference>
<comment type="caution">
    <text evidence="4">Lacks conserved residue(s) required for the propagation of feature annotation.</text>
</comment>
<dbReference type="Gene3D" id="3.40.630.30">
    <property type="match status" value="2"/>
</dbReference>
<keyword evidence="2 4" id="KW-0808">Transferase</keyword>
<comment type="subunit">
    <text evidence="4">Homohexamer; trimer of dimers.</text>
</comment>
<dbReference type="HAMAP" id="MF_01812">
    <property type="entry name" value="Eis"/>
    <property type="match status" value="1"/>
</dbReference>
<dbReference type="EMBL" id="JAAKZV010000027">
    <property type="protein sequence ID" value="NGN64087.1"/>
    <property type="molecule type" value="Genomic_DNA"/>
</dbReference>
<evidence type="ECO:0000256" key="1">
    <source>
        <dbReference type="ARBA" id="ARBA00009213"/>
    </source>
</evidence>
<dbReference type="InterPro" id="IPR000182">
    <property type="entry name" value="GNAT_dom"/>
</dbReference>
<dbReference type="InterPro" id="IPR016181">
    <property type="entry name" value="Acyl_CoA_acyltransferase"/>
</dbReference>
<feature type="binding site" evidence="4">
    <location>
        <begin position="85"/>
        <end position="87"/>
    </location>
    <ligand>
        <name>acetyl-CoA</name>
        <dbReference type="ChEBI" id="CHEBI:57288"/>
    </ligand>
</feature>
<dbReference type="AlphaFoldDB" id="A0A6G4TYH6"/>
<dbReference type="RefSeq" id="WP_165234737.1">
    <property type="nucleotide sequence ID" value="NZ_JAAKZV010000027.1"/>
</dbReference>
<proteinExistence type="inferred from homology"/>
<sequence>MSRDTAFRPITDDEYPAWLTALATGFLRPPVITDEEVALRRKWFAADRVYGAFDGARCVGTYRSFDQQVTVPGGAFVSANAVSNVTVSATHRRRGLLSKVIAEDLAAAKERGDVVSTLIAAEYPIYGRYGFGPAAHAAEWAVDLTRAGLDPRYAAPPQGAVELVDGAAVRELGPEVHERFRAVQPGAVSRRPGWWTAATGTEGAAPGWKQPFYAVYRDAAGEVQGLVSYTVDVEWERSGLQPTGKAEVHAHFATTPEADRALWLYLFSVDWVTEVVTGHRAPDDLLPSYLGDPRAARMALHADTLWIRPLDVPRLLESRTYGTPGSLVLDLHDKAGLASGRFLLEAEGPAGAAQATCTPTTRTADLTLGAGDLAALSLGDESAVRLAALGRVTEERAGAAAAADGLLRTSRRPWCPDIF</sequence>
<evidence type="ECO:0000313" key="7">
    <source>
        <dbReference type="Proteomes" id="UP000481583"/>
    </source>
</evidence>
<comment type="caution">
    <text evidence="6">The sequence shown here is derived from an EMBL/GenBank/DDBJ whole genome shotgun (WGS) entry which is preliminary data.</text>
</comment>
<dbReference type="InterPro" id="IPR041380">
    <property type="entry name" value="Acetyltransf_17"/>
</dbReference>
<dbReference type="SUPFAM" id="SSF55729">
    <property type="entry name" value="Acyl-CoA N-acyltransferases (Nat)"/>
    <property type="match status" value="1"/>
</dbReference>